<organism evidence="3 4">
    <name type="scientific">Aphanomyces stellatus</name>
    <dbReference type="NCBI Taxonomy" id="120398"/>
    <lineage>
        <taxon>Eukaryota</taxon>
        <taxon>Sar</taxon>
        <taxon>Stramenopiles</taxon>
        <taxon>Oomycota</taxon>
        <taxon>Saprolegniomycetes</taxon>
        <taxon>Saprolegniales</taxon>
        <taxon>Verrucalvaceae</taxon>
        <taxon>Aphanomyces</taxon>
    </lineage>
</organism>
<protein>
    <submittedName>
        <fullName evidence="3">Aste57867_25216 protein</fullName>
    </submittedName>
</protein>
<dbReference type="OrthoDB" id="164415at2759"/>
<accession>A0A485LSM4</accession>
<name>A0A485LSM4_9STRA</name>
<feature type="chain" id="PRO_5036116631" evidence="1">
    <location>
        <begin position="23"/>
        <end position="191"/>
    </location>
</feature>
<dbReference type="EMBL" id="CAADRA010007528">
    <property type="protein sequence ID" value="VFU01843.1"/>
    <property type="molecule type" value="Genomic_DNA"/>
</dbReference>
<keyword evidence="1" id="KW-0732">Signal</keyword>
<dbReference type="AlphaFoldDB" id="A0A485LSM4"/>
<keyword evidence="4" id="KW-1185">Reference proteome</keyword>
<reference evidence="3 4" key="1">
    <citation type="submission" date="2019-03" db="EMBL/GenBank/DDBJ databases">
        <authorList>
            <person name="Gaulin E."/>
            <person name="Dumas B."/>
        </authorList>
    </citation>
    <scope>NUCLEOTIDE SEQUENCE [LARGE SCALE GENOMIC DNA]</scope>
    <source>
        <strain evidence="3">CBS 568.67</strain>
    </source>
</reference>
<gene>
    <name evidence="3" type="primary">Aste57867_25216</name>
    <name evidence="2" type="ORF">As57867_025138</name>
    <name evidence="3" type="ORF">ASTE57867_25216</name>
</gene>
<evidence type="ECO:0000313" key="3">
    <source>
        <dbReference type="EMBL" id="VFU01843.1"/>
    </source>
</evidence>
<dbReference type="EMBL" id="VJMH01007502">
    <property type="protein sequence ID" value="KAF0682698.1"/>
    <property type="molecule type" value="Genomic_DNA"/>
</dbReference>
<reference evidence="2" key="2">
    <citation type="submission" date="2019-06" db="EMBL/GenBank/DDBJ databases">
        <title>Genomics analysis of Aphanomyces spp. identifies a new class of oomycete effector associated with host adaptation.</title>
        <authorList>
            <person name="Gaulin E."/>
        </authorList>
    </citation>
    <scope>NUCLEOTIDE SEQUENCE</scope>
    <source>
        <strain evidence="2">CBS 578.67</strain>
    </source>
</reference>
<evidence type="ECO:0000313" key="4">
    <source>
        <dbReference type="Proteomes" id="UP000332933"/>
    </source>
</evidence>
<dbReference type="Proteomes" id="UP000332933">
    <property type="component" value="Unassembled WGS sequence"/>
</dbReference>
<feature type="signal peptide" evidence="1">
    <location>
        <begin position="1"/>
        <end position="22"/>
    </location>
</feature>
<proteinExistence type="predicted"/>
<evidence type="ECO:0000313" key="2">
    <source>
        <dbReference type="EMBL" id="KAF0682698.1"/>
    </source>
</evidence>
<sequence>MKWTSCVVLLVASALPFAASHGKMIVPEAEFVPGTAIITTFASTIEAASTNWPGKFDGDPTNNVAAFTAAFDNQKNAPGRWATLRAMIDSVVPGCGNTLLSVSPKPIPSDGKVQWTNTATEGFTPSHTGPCEIWLDDTRVLQNDNCAGAYTDIPAHLAVDFSSCVGSCTIRFYWLALHQPTWQAYSTTIHM</sequence>
<evidence type="ECO:0000256" key="1">
    <source>
        <dbReference type="SAM" id="SignalP"/>
    </source>
</evidence>